<dbReference type="PANTHER" id="PTHR24104:SF25">
    <property type="entry name" value="PROTEIN LIN-41"/>
    <property type="match status" value="1"/>
</dbReference>
<dbReference type="AlphaFoldDB" id="A0ABD0KA07"/>
<dbReference type="InterPro" id="IPR001258">
    <property type="entry name" value="NHL_repeat"/>
</dbReference>
<evidence type="ECO:0000313" key="3">
    <source>
        <dbReference type="EMBL" id="KAK7483907.1"/>
    </source>
</evidence>
<dbReference type="Gene3D" id="2.120.10.30">
    <property type="entry name" value="TolB, C-terminal domain"/>
    <property type="match status" value="1"/>
</dbReference>
<protein>
    <submittedName>
        <fullName evidence="3">Uncharacterized protein</fullName>
    </submittedName>
</protein>
<feature type="repeat" description="NHL" evidence="2">
    <location>
        <begin position="64"/>
        <end position="105"/>
    </location>
</feature>
<keyword evidence="1" id="KW-0677">Repeat</keyword>
<dbReference type="PROSITE" id="PS51125">
    <property type="entry name" value="NHL"/>
    <property type="match status" value="1"/>
</dbReference>
<keyword evidence="4" id="KW-1185">Reference proteome</keyword>
<dbReference type="InterPro" id="IPR011042">
    <property type="entry name" value="6-blade_b-propeller_TolB-like"/>
</dbReference>
<organism evidence="3 4">
    <name type="scientific">Batillaria attramentaria</name>
    <dbReference type="NCBI Taxonomy" id="370345"/>
    <lineage>
        <taxon>Eukaryota</taxon>
        <taxon>Metazoa</taxon>
        <taxon>Spiralia</taxon>
        <taxon>Lophotrochozoa</taxon>
        <taxon>Mollusca</taxon>
        <taxon>Gastropoda</taxon>
        <taxon>Caenogastropoda</taxon>
        <taxon>Sorbeoconcha</taxon>
        <taxon>Cerithioidea</taxon>
        <taxon>Batillariidae</taxon>
        <taxon>Batillaria</taxon>
    </lineage>
</organism>
<comment type="caution">
    <text evidence="3">The sequence shown here is derived from an EMBL/GenBank/DDBJ whole genome shotgun (WGS) entry which is preliminary data.</text>
</comment>
<evidence type="ECO:0000313" key="4">
    <source>
        <dbReference type="Proteomes" id="UP001519460"/>
    </source>
</evidence>
<accession>A0ABD0KA07</accession>
<reference evidence="3 4" key="1">
    <citation type="journal article" date="2023" name="Sci. Data">
        <title>Genome assembly of the Korean intertidal mud-creeper Batillaria attramentaria.</title>
        <authorList>
            <person name="Patra A.K."/>
            <person name="Ho P.T."/>
            <person name="Jun S."/>
            <person name="Lee S.J."/>
            <person name="Kim Y."/>
            <person name="Won Y.J."/>
        </authorList>
    </citation>
    <scope>NUCLEOTIDE SEQUENCE [LARGE SCALE GENOMIC DNA]</scope>
    <source>
        <strain evidence="3">Wonlab-2016</strain>
    </source>
</reference>
<dbReference type="Proteomes" id="UP001519460">
    <property type="component" value="Unassembled WGS sequence"/>
</dbReference>
<evidence type="ECO:0000256" key="2">
    <source>
        <dbReference type="PROSITE-ProRule" id="PRU00504"/>
    </source>
</evidence>
<name>A0ABD0KA07_9CAEN</name>
<dbReference type="EMBL" id="JACVVK020000218">
    <property type="protein sequence ID" value="KAK7483907.1"/>
    <property type="molecule type" value="Genomic_DNA"/>
</dbReference>
<dbReference type="SUPFAM" id="SSF63829">
    <property type="entry name" value="Calcium-dependent phosphotriesterase"/>
    <property type="match status" value="1"/>
</dbReference>
<sequence length="242" mass="26608">MYVKFSVQTSDRNIFACVVLYFVGHQIRFWKKPWGVAVTTDNKVLVTDAGAGPSEGCVAVFGVDGKFMSYVATGLSMPRGIAASIMGQVFVCDQEDRCVYVFDAHKNFSLVKVLKRDAAGKYLFTSPLHVTVARNLDIVVSDSGNIIKTFTSTFQLKATYQSPFLDSEFWGVCTDPQGHVYVADWKYGIHVLSSTSNLEFGGLLKNRDAVRILEPSAVAFHSQTGQLLIGSSTAQIFTAKLY</sequence>
<evidence type="ECO:0000256" key="1">
    <source>
        <dbReference type="ARBA" id="ARBA00022737"/>
    </source>
</evidence>
<dbReference type="InterPro" id="IPR050952">
    <property type="entry name" value="TRIM-NHL_E3_ligases"/>
</dbReference>
<gene>
    <name evidence="3" type="ORF">BaRGS_00024791</name>
</gene>
<proteinExistence type="predicted"/>
<dbReference type="PANTHER" id="PTHR24104">
    <property type="entry name" value="E3 UBIQUITIN-PROTEIN LIGASE NHLRC1-RELATED"/>
    <property type="match status" value="1"/>
</dbReference>